<dbReference type="EMBL" id="CP032819">
    <property type="protein sequence ID" value="AZS30502.1"/>
    <property type="molecule type" value="Genomic_DNA"/>
</dbReference>
<evidence type="ECO:0000259" key="5">
    <source>
        <dbReference type="PROSITE" id="PS50975"/>
    </source>
</evidence>
<name>A0A3S9VVC2_9BACT</name>
<evidence type="ECO:0000313" key="7">
    <source>
        <dbReference type="Proteomes" id="UP000270673"/>
    </source>
</evidence>
<dbReference type="GO" id="GO:0016874">
    <property type="term" value="F:ligase activity"/>
    <property type="evidence" value="ECO:0007669"/>
    <property type="project" value="UniProtKB-KW"/>
</dbReference>
<dbReference type="Proteomes" id="UP000270673">
    <property type="component" value="Chromosome"/>
</dbReference>
<dbReference type="AlphaFoldDB" id="A0A3S9VVC2"/>
<protein>
    <submittedName>
        <fullName evidence="6">ATP-grasp domain-containing protein</fullName>
    </submittedName>
</protein>
<keyword evidence="7" id="KW-1185">Reference proteome</keyword>
<sequence length="386" mass="44146">MYLISINNTLSINMNNRLMILGTNEYQNPVIVRAKELGYETHVFGLQRGEIGEITADFFHPVDILDYDRLWKECQKLHPCGVVSICSELAMHPMNFLLRKMGIPCNSEWTEKISTNKYLMRQVMKEGGIDSPNFMLVTEKSAIEDIYAATSEFIYPLICKPVDLSSSRGVFKIEKKEDLEKALDYALGWSKEKEVILEEFIEGPEYSGESIAYQGKYKLLAITEKYTTGAPHFVEIGHRQPALLELEMFKRVEQTLYKAFETMKIEYGAIHPEFRITKEGKIYFMEIATRMGGDCIGTDLTPLSSGYDFMGMVINICCGKAPSFTKIREPKLAENHYIMSQANLDEFNRLKLENPKSIWRCSVMKEISGNPILKSADRAGYYITVK</sequence>
<dbReference type="KEGG" id="buy:D8S85_13735"/>
<organism evidence="6 7">
    <name type="scientific">Butyricimonas faecalis</name>
    <dbReference type="NCBI Taxonomy" id="2093856"/>
    <lineage>
        <taxon>Bacteria</taxon>
        <taxon>Pseudomonadati</taxon>
        <taxon>Bacteroidota</taxon>
        <taxon>Bacteroidia</taxon>
        <taxon>Bacteroidales</taxon>
        <taxon>Odoribacteraceae</taxon>
        <taxon>Butyricimonas</taxon>
    </lineage>
</organism>
<proteinExistence type="predicted"/>
<keyword evidence="1" id="KW-0436">Ligase</keyword>
<dbReference type="SMART" id="SM01209">
    <property type="entry name" value="GARS_A"/>
    <property type="match status" value="1"/>
</dbReference>
<dbReference type="OrthoDB" id="9803907at2"/>
<gene>
    <name evidence="6" type="ORF">D8S85_13735</name>
</gene>
<evidence type="ECO:0000256" key="1">
    <source>
        <dbReference type="ARBA" id="ARBA00022598"/>
    </source>
</evidence>
<keyword evidence="2 4" id="KW-0547">Nucleotide-binding</keyword>
<dbReference type="Pfam" id="PF13535">
    <property type="entry name" value="ATP-grasp_4"/>
    <property type="match status" value="1"/>
</dbReference>
<evidence type="ECO:0000256" key="2">
    <source>
        <dbReference type="ARBA" id="ARBA00022741"/>
    </source>
</evidence>
<dbReference type="PROSITE" id="PS50975">
    <property type="entry name" value="ATP_GRASP"/>
    <property type="match status" value="1"/>
</dbReference>
<dbReference type="InterPro" id="IPR052032">
    <property type="entry name" value="ATP-dep_AA_Ligase"/>
</dbReference>
<accession>A0A3S9VVC2</accession>
<dbReference type="Gene3D" id="3.40.50.20">
    <property type="match status" value="1"/>
</dbReference>
<evidence type="ECO:0000256" key="3">
    <source>
        <dbReference type="ARBA" id="ARBA00022840"/>
    </source>
</evidence>
<dbReference type="PANTHER" id="PTHR43585">
    <property type="entry name" value="FUMIPYRROLE BIOSYNTHESIS PROTEIN C"/>
    <property type="match status" value="1"/>
</dbReference>
<dbReference type="Gene3D" id="3.30.470.20">
    <property type="entry name" value="ATP-grasp fold, B domain"/>
    <property type="match status" value="1"/>
</dbReference>
<dbReference type="PANTHER" id="PTHR43585:SF2">
    <property type="entry name" value="ATP-GRASP ENZYME FSQD"/>
    <property type="match status" value="1"/>
</dbReference>
<dbReference type="Gene3D" id="3.30.1490.20">
    <property type="entry name" value="ATP-grasp fold, A domain"/>
    <property type="match status" value="1"/>
</dbReference>
<dbReference type="SUPFAM" id="SSF56059">
    <property type="entry name" value="Glutathione synthetase ATP-binding domain-like"/>
    <property type="match status" value="1"/>
</dbReference>
<dbReference type="InterPro" id="IPR013815">
    <property type="entry name" value="ATP_grasp_subdomain_1"/>
</dbReference>
<feature type="domain" description="ATP-grasp" evidence="5">
    <location>
        <begin position="121"/>
        <end position="318"/>
    </location>
</feature>
<evidence type="ECO:0000313" key="6">
    <source>
        <dbReference type="EMBL" id="AZS30502.1"/>
    </source>
</evidence>
<evidence type="ECO:0000256" key="4">
    <source>
        <dbReference type="PROSITE-ProRule" id="PRU00409"/>
    </source>
</evidence>
<keyword evidence="3 4" id="KW-0067">ATP-binding</keyword>
<dbReference type="InterPro" id="IPR011761">
    <property type="entry name" value="ATP-grasp"/>
</dbReference>
<reference evidence="6 7" key="1">
    <citation type="submission" date="2018-10" db="EMBL/GenBank/DDBJ databases">
        <title>Butyricimonas faecalis sp. nov., isolated from human faeces and emended description of the genus Butyricimonas.</title>
        <authorList>
            <person name="Le Roy T."/>
            <person name="Van der Smissen P."/>
            <person name="Paquot A."/>
            <person name="Delzenne N."/>
            <person name="Muccioli G."/>
            <person name="Collet J.-F."/>
            <person name="Cani P.D."/>
        </authorList>
    </citation>
    <scope>NUCLEOTIDE SEQUENCE [LARGE SCALE GENOMIC DNA]</scope>
    <source>
        <strain evidence="6 7">H184</strain>
    </source>
</reference>
<dbReference type="GO" id="GO:0005524">
    <property type="term" value="F:ATP binding"/>
    <property type="evidence" value="ECO:0007669"/>
    <property type="project" value="UniProtKB-UniRule"/>
</dbReference>
<dbReference type="GO" id="GO:0046872">
    <property type="term" value="F:metal ion binding"/>
    <property type="evidence" value="ECO:0007669"/>
    <property type="project" value="InterPro"/>
</dbReference>